<dbReference type="CTD" id="108256570"/>
<dbReference type="Proteomes" id="UP000221080">
    <property type="component" value="Chromosome 23"/>
</dbReference>
<organism evidence="1 2">
    <name type="scientific">Ictalurus punctatus</name>
    <name type="common">Channel catfish</name>
    <name type="synonym">Silurus punctatus</name>
    <dbReference type="NCBI Taxonomy" id="7998"/>
    <lineage>
        <taxon>Eukaryota</taxon>
        <taxon>Metazoa</taxon>
        <taxon>Chordata</taxon>
        <taxon>Craniata</taxon>
        <taxon>Vertebrata</taxon>
        <taxon>Euteleostomi</taxon>
        <taxon>Actinopterygii</taxon>
        <taxon>Neopterygii</taxon>
        <taxon>Teleostei</taxon>
        <taxon>Ostariophysi</taxon>
        <taxon>Siluriformes</taxon>
        <taxon>Ictaluridae</taxon>
        <taxon>Ictalurus</taxon>
    </lineage>
</organism>
<protein>
    <submittedName>
        <fullName evidence="2">Protein MFI isoform X1</fullName>
    </submittedName>
</protein>
<dbReference type="GeneID" id="108256570"/>
<reference evidence="2" key="2">
    <citation type="submission" date="2025-08" db="UniProtKB">
        <authorList>
            <consortium name="RefSeq"/>
        </authorList>
    </citation>
    <scope>IDENTIFICATION</scope>
    <source>
        <tissue evidence="2">Blood</tissue>
    </source>
</reference>
<keyword evidence="1" id="KW-1185">Reference proteome</keyword>
<dbReference type="OrthoDB" id="10253073at2759"/>
<proteinExistence type="predicted"/>
<dbReference type="KEGG" id="ipu:108256570"/>
<dbReference type="AlphaFoldDB" id="A0A2D0PVE5"/>
<gene>
    <name evidence="2" type="primary">c23h11orf65</name>
</gene>
<dbReference type="RefSeq" id="XP_017309085.1">
    <property type="nucleotide sequence ID" value="XM_017453596.3"/>
</dbReference>
<evidence type="ECO:0000313" key="1">
    <source>
        <dbReference type="Proteomes" id="UP000221080"/>
    </source>
</evidence>
<dbReference type="PANTHER" id="PTHR33504:SF2">
    <property type="entry name" value="PROTEIN MFI"/>
    <property type="match status" value="1"/>
</dbReference>
<reference evidence="1" key="1">
    <citation type="journal article" date="2016" name="Nat. Commun.">
        <title>The channel catfish genome sequence provides insights into the evolution of scale formation in teleosts.</title>
        <authorList>
            <person name="Liu Z."/>
            <person name="Liu S."/>
            <person name="Yao J."/>
            <person name="Bao L."/>
            <person name="Zhang J."/>
            <person name="Li Y."/>
            <person name="Jiang C."/>
            <person name="Sun L."/>
            <person name="Wang R."/>
            <person name="Zhang Y."/>
            <person name="Zhou T."/>
            <person name="Zeng Q."/>
            <person name="Fu Q."/>
            <person name="Gao S."/>
            <person name="Li N."/>
            <person name="Koren S."/>
            <person name="Jiang Y."/>
            <person name="Zimin A."/>
            <person name="Xu P."/>
            <person name="Phillippy A.M."/>
            <person name="Geng X."/>
            <person name="Song L."/>
            <person name="Sun F."/>
            <person name="Li C."/>
            <person name="Wang X."/>
            <person name="Chen A."/>
            <person name="Jin Y."/>
            <person name="Yuan Z."/>
            <person name="Yang Y."/>
            <person name="Tan S."/>
            <person name="Peatman E."/>
            <person name="Lu J."/>
            <person name="Qin Z."/>
            <person name="Dunham R."/>
            <person name="Li Z."/>
            <person name="Sonstegard T."/>
            <person name="Feng J."/>
            <person name="Danzmann R.G."/>
            <person name="Schroeder S."/>
            <person name="Scheffler B."/>
            <person name="Duke M.V."/>
            <person name="Ballard L."/>
            <person name="Kucuktas H."/>
            <person name="Kaltenboeck L."/>
            <person name="Liu H."/>
            <person name="Armbruster J."/>
            <person name="Xie Y."/>
            <person name="Kirby M.L."/>
            <person name="Tian Y."/>
            <person name="Flanagan M.E."/>
            <person name="Mu W."/>
            <person name="Waldbieser G.C."/>
        </authorList>
    </citation>
    <scope>NUCLEOTIDE SEQUENCE [LARGE SCALE GENOMIC DNA]</scope>
    <source>
        <strain evidence="1">SDA103</strain>
    </source>
</reference>
<dbReference type="PANTHER" id="PTHR33504">
    <property type="entry name" value="NADH DEHYDROGENASE (UBIQUINONE) 1 BETA SUBCOMPLEX, 4"/>
    <property type="match status" value="1"/>
</dbReference>
<name>A0A2D0PVE5_ICTPU</name>
<accession>A0A2D0PVE5</accession>
<evidence type="ECO:0000313" key="2">
    <source>
        <dbReference type="RefSeq" id="XP_017309085.1"/>
    </source>
</evidence>
<sequence>MTSLRQFCLHNRAFTSSPTLRAEEEDKMPMSSQDRLYDQAARVIQRTWRKHANIIIFKYFKNLVSFRNQGAPCLLLKYVNPREADILDAASGVYMRFRLGGTSFPPNIYYKIFTHRPVVDLCASSPKDYTHAGQKRAVAQQVHNGLPLVQDDRSGWYRRVENNGWRLLSGKICHHGDPVTQDTSSKRTEFHHCKLIRRQDAERKKKIRKIEWMKKMYEERALHAHTEHRDTAALVENSAEGMMWAIEQLGHGTIVDWEVDELIEWTNALNFDEYINEWKLVGTSKSSMLQKDKQQVLSVYDPQEFSQLM</sequence>